<keyword evidence="3" id="KW-1185">Reference proteome</keyword>
<comment type="caution">
    <text evidence="2">The sequence shown here is derived from an EMBL/GenBank/DDBJ whole genome shotgun (WGS) entry which is preliminary data.</text>
</comment>
<feature type="region of interest" description="Disordered" evidence="1">
    <location>
        <begin position="147"/>
        <end position="193"/>
    </location>
</feature>
<reference evidence="2" key="1">
    <citation type="submission" date="2023-03" db="EMBL/GenBank/DDBJ databases">
        <title>Massive genome expansion in bonnet fungi (Mycena s.s.) driven by repeated elements and novel gene families across ecological guilds.</title>
        <authorList>
            <consortium name="Lawrence Berkeley National Laboratory"/>
            <person name="Harder C.B."/>
            <person name="Miyauchi S."/>
            <person name="Viragh M."/>
            <person name="Kuo A."/>
            <person name="Thoen E."/>
            <person name="Andreopoulos B."/>
            <person name="Lu D."/>
            <person name="Skrede I."/>
            <person name="Drula E."/>
            <person name="Henrissat B."/>
            <person name="Morin E."/>
            <person name="Kohler A."/>
            <person name="Barry K."/>
            <person name="LaButti K."/>
            <person name="Morin E."/>
            <person name="Salamov A."/>
            <person name="Lipzen A."/>
            <person name="Mereny Z."/>
            <person name="Hegedus B."/>
            <person name="Baldrian P."/>
            <person name="Stursova M."/>
            <person name="Weitz H."/>
            <person name="Taylor A."/>
            <person name="Grigoriev I.V."/>
            <person name="Nagy L.G."/>
            <person name="Martin F."/>
            <person name="Kauserud H."/>
        </authorList>
    </citation>
    <scope>NUCLEOTIDE SEQUENCE</scope>
    <source>
        <strain evidence="2">9144</strain>
    </source>
</reference>
<dbReference type="EMBL" id="JARJCW010000111">
    <property type="protein sequence ID" value="KAJ7193167.1"/>
    <property type="molecule type" value="Genomic_DNA"/>
</dbReference>
<gene>
    <name evidence="2" type="ORF">GGX14DRAFT_577526</name>
</gene>
<accession>A0AAD6URQ8</accession>
<protein>
    <submittedName>
        <fullName evidence="2">Uncharacterized protein</fullName>
    </submittedName>
</protein>
<dbReference type="Proteomes" id="UP001219525">
    <property type="component" value="Unassembled WGS sequence"/>
</dbReference>
<evidence type="ECO:0000256" key="1">
    <source>
        <dbReference type="SAM" id="MobiDB-lite"/>
    </source>
</evidence>
<evidence type="ECO:0000313" key="2">
    <source>
        <dbReference type="EMBL" id="KAJ7193167.1"/>
    </source>
</evidence>
<sequence>MGDTVHTFPADLDPYFRHPIDAPDDFKSAFEHAMAFSAILGDTCISDLWRQALVIRLRAGHGGATETAPKCEAFDNYFFGHNEGVKEDRTSSLRDGKKEGREFAKKQAAKLSKTPAPKRVLIDAGMNSPFPELFPSSPPPINTYATASAQTDAQSASAPPILNRTPPLTRAEEPSGIHIPEQSTPTRLPPRDFSALHSDFTSAPFAILKAHGGLDVFGDGLNLFNGLVRTEKHTHMQNPTSLAPSGI</sequence>
<name>A0AAD6URQ8_9AGAR</name>
<organism evidence="2 3">
    <name type="scientific">Mycena pura</name>
    <dbReference type="NCBI Taxonomy" id="153505"/>
    <lineage>
        <taxon>Eukaryota</taxon>
        <taxon>Fungi</taxon>
        <taxon>Dikarya</taxon>
        <taxon>Basidiomycota</taxon>
        <taxon>Agaricomycotina</taxon>
        <taxon>Agaricomycetes</taxon>
        <taxon>Agaricomycetidae</taxon>
        <taxon>Agaricales</taxon>
        <taxon>Marasmiineae</taxon>
        <taxon>Mycenaceae</taxon>
        <taxon>Mycena</taxon>
    </lineage>
</organism>
<proteinExistence type="predicted"/>
<evidence type="ECO:0000313" key="3">
    <source>
        <dbReference type="Proteomes" id="UP001219525"/>
    </source>
</evidence>
<dbReference type="AlphaFoldDB" id="A0AAD6URQ8"/>
<feature type="compositionally biased region" description="Low complexity" evidence="1">
    <location>
        <begin position="147"/>
        <end position="158"/>
    </location>
</feature>